<comment type="caution">
    <text evidence="2">The sequence shown here is derived from an EMBL/GenBank/DDBJ whole genome shotgun (WGS) entry which is preliminary data.</text>
</comment>
<evidence type="ECO:0008006" key="4">
    <source>
        <dbReference type="Google" id="ProtNLM"/>
    </source>
</evidence>
<dbReference type="Gene3D" id="3.80.10.10">
    <property type="entry name" value="Ribonuclease Inhibitor"/>
    <property type="match status" value="1"/>
</dbReference>
<dbReference type="AlphaFoldDB" id="A0AAV9URT8"/>
<proteinExistence type="predicted"/>
<feature type="compositionally biased region" description="Acidic residues" evidence="1">
    <location>
        <begin position="514"/>
        <end position="526"/>
    </location>
</feature>
<keyword evidence="3" id="KW-1185">Reference proteome</keyword>
<evidence type="ECO:0000313" key="3">
    <source>
        <dbReference type="Proteomes" id="UP001373714"/>
    </source>
</evidence>
<dbReference type="InterPro" id="IPR032675">
    <property type="entry name" value="LRR_dom_sf"/>
</dbReference>
<accession>A0AAV9URT8</accession>
<dbReference type="EMBL" id="JAVHNS010000008">
    <property type="protein sequence ID" value="KAK6345992.1"/>
    <property type="molecule type" value="Genomic_DNA"/>
</dbReference>
<gene>
    <name evidence="2" type="ORF">TWF730_010327</name>
</gene>
<feature type="region of interest" description="Disordered" evidence="1">
    <location>
        <begin position="483"/>
        <end position="526"/>
    </location>
</feature>
<reference evidence="2 3" key="1">
    <citation type="submission" date="2019-10" db="EMBL/GenBank/DDBJ databases">
        <authorList>
            <person name="Palmer J.M."/>
        </authorList>
    </citation>
    <scope>NUCLEOTIDE SEQUENCE [LARGE SCALE GENOMIC DNA]</scope>
    <source>
        <strain evidence="2 3">TWF730</strain>
    </source>
</reference>
<name>A0AAV9URT8_9PEZI</name>
<evidence type="ECO:0000256" key="1">
    <source>
        <dbReference type="SAM" id="MobiDB-lite"/>
    </source>
</evidence>
<evidence type="ECO:0000313" key="2">
    <source>
        <dbReference type="EMBL" id="KAK6345992.1"/>
    </source>
</evidence>
<dbReference type="SUPFAM" id="SSF52047">
    <property type="entry name" value="RNI-like"/>
    <property type="match status" value="1"/>
</dbReference>
<sequence length="526" mass="59370">MAPITSLPLEIFYCLVETTGLNVLNLRLTCKTLNTKLYEIHLDALYHSQNIIMTPQFCNTLLEVSREPYAPHLRARHLTFDFQVPHITTVQGLRDSQIDELDQKDQDAYVEMECIAYDHTAGARAVFDGRHKLPLQAVLSLFPRVESIGFRYMTAKRPSPFEFSLLYPSLGYEPGNCPSRALRGYAKDWMYTQSVKEIFACWWLVLNALKSTIPTRIQEMAMEEPLGRPAPHAAQFVIFPHQYTSNLEAFINRSWFEDPPFPNLRRLELYVDLYDHTELRGSKFTGGGFGRWLEKIGGRLEYLSLDISSCFLPRGEVRKLLVLPTGVGMPNLKTLDISSMILDIPNLKAFLTRSKKTLETLILANCWCSNQDEEVIFQLVGFACTVLTSLEVFILDIGQNGFSVTMTVEGDIANAGTALCKGNFSNGYWSPEPPPSYTFSITDLKERVSTSSKAWDLWGSLMFCEPSEEEKVLSHWYSEGCESDFESEGCKSDTDYYSSEDSEGYSYGSVSGPSDDDGSDSDDSVD</sequence>
<dbReference type="Proteomes" id="UP001373714">
    <property type="component" value="Unassembled WGS sequence"/>
</dbReference>
<organism evidence="2 3">
    <name type="scientific">Orbilia blumenaviensis</name>
    <dbReference type="NCBI Taxonomy" id="1796055"/>
    <lineage>
        <taxon>Eukaryota</taxon>
        <taxon>Fungi</taxon>
        <taxon>Dikarya</taxon>
        <taxon>Ascomycota</taxon>
        <taxon>Pezizomycotina</taxon>
        <taxon>Orbiliomycetes</taxon>
        <taxon>Orbiliales</taxon>
        <taxon>Orbiliaceae</taxon>
        <taxon>Orbilia</taxon>
    </lineage>
</organism>
<feature type="compositionally biased region" description="Low complexity" evidence="1">
    <location>
        <begin position="504"/>
        <end position="513"/>
    </location>
</feature>
<protein>
    <recommendedName>
        <fullName evidence="4">F-box domain-containing protein</fullName>
    </recommendedName>
</protein>